<evidence type="ECO:0000313" key="3">
    <source>
        <dbReference type="Proteomes" id="UP000054047"/>
    </source>
</evidence>
<keyword evidence="1" id="KW-1133">Transmembrane helix</keyword>
<accession>A0A0C2H125</accession>
<organism evidence="2 3">
    <name type="scientific">Ancylostoma duodenale</name>
    <dbReference type="NCBI Taxonomy" id="51022"/>
    <lineage>
        <taxon>Eukaryota</taxon>
        <taxon>Metazoa</taxon>
        <taxon>Ecdysozoa</taxon>
        <taxon>Nematoda</taxon>
        <taxon>Chromadorea</taxon>
        <taxon>Rhabditida</taxon>
        <taxon>Rhabditina</taxon>
        <taxon>Rhabditomorpha</taxon>
        <taxon>Strongyloidea</taxon>
        <taxon>Ancylostomatidae</taxon>
        <taxon>Ancylostomatinae</taxon>
        <taxon>Ancylostoma</taxon>
    </lineage>
</organism>
<dbReference type="OrthoDB" id="407509at2759"/>
<dbReference type="Proteomes" id="UP000054047">
    <property type="component" value="Unassembled WGS sequence"/>
</dbReference>
<feature type="transmembrane region" description="Helical" evidence="1">
    <location>
        <begin position="266"/>
        <end position="285"/>
    </location>
</feature>
<sequence length="298" mass="33800">MMNYKQRGERLNPKAKQLLRRRGEVKRDPAATHLEKVVINKACRAAIKESLREHRKSELLSTAAQRKGLERCRRELSDYSAVSTCLKDKQGIPEMTRTDTERIVTDFHTNLYRSTTVVPRRPSPTEKKPPPILVSEIRIAIQLLKKHKLLAGHFTSYLEAGVIPDQRKKGTGPAPDGITADLLRVGGYTMHKLLAGHFTSYLEAGVIPDQRKSSKTVLIIKKGDKEDIENYRPRALLSVPYKLSTKIILNRLETTLDEYQMNNSNFMVVFGTIVVSLICVAHSFTVPPWPPWWPPNKG</sequence>
<gene>
    <name evidence="2" type="ORF">ANCDUO_06617</name>
</gene>
<protein>
    <recommendedName>
        <fullName evidence="4">Reverse transcriptase domain-containing protein</fullName>
    </recommendedName>
</protein>
<evidence type="ECO:0008006" key="4">
    <source>
        <dbReference type="Google" id="ProtNLM"/>
    </source>
</evidence>
<proteinExistence type="predicted"/>
<keyword evidence="1" id="KW-0812">Transmembrane</keyword>
<dbReference type="AlphaFoldDB" id="A0A0C2H125"/>
<reference evidence="2 3" key="1">
    <citation type="submission" date="2013-12" db="EMBL/GenBank/DDBJ databases">
        <title>Draft genome of the parsitic nematode Ancylostoma duodenale.</title>
        <authorList>
            <person name="Mitreva M."/>
        </authorList>
    </citation>
    <scope>NUCLEOTIDE SEQUENCE [LARGE SCALE GENOMIC DNA]</scope>
    <source>
        <strain evidence="2 3">Zhejiang</strain>
    </source>
</reference>
<dbReference type="PANTHER" id="PTHR19446">
    <property type="entry name" value="REVERSE TRANSCRIPTASES"/>
    <property type="match status" value="1"/>
</dbReference>
<evidence type="ECO:0000256" key="1">
    <source>
        <dbReference type="SAM" id="Phobius"/>
    </source>
</evidence>
<keyword evidence="3" id="KW-1185">Reference proteome</keyword>
<keyword evidence="1" id="KW-0472">Membrane</keyword>
<dbReference type="EMBL" id="KN728890">
    <property type="protein sequence ID" value="KIH63086.1"/>
    <property type="molecule type" value="Genomic_DNA"/>
</dbReference>
<name>A0A0C2H125_9BILA</name>
<evidence type="ECO:0000313" key="2">
    <source>
        <dbReference type="EMBL" id="KIH63086.1"/>
    </source>
</evidence>